<evidence type="ECO:0000313" key="2">
    <source>
        <dbReference type="Proteomes" id="UP000783213"/>
    </source>
</evidence>
<dbReference type="RefSeq" id="XP_038804922.1">
    <property type="nucleotide sequence ID" value="XM_038958731.1"/>
</dbReference>
<evidence type="ECO:0008006" key="3">
    <source>
        <dbReference type="Google" id="ProtNLM"/>
    </source>
</evidence>
<comment type="caution">
    <text evidence="1">The sequence shown here is derived from an EMBL/GenBank/DDBJ whole genome shotgun (WGS) entry which is preliminary data.</text>
</comment>
<proteinExistence type="predicted"/>
<sequence length="117" mass="13135">MTNENPDVTELSAAPTAQLTIRYSPVDLIKSPTEKLRSSNQKISLPVEIMLSILEMTVELEPRMIRLGCHHDKFLKTIIVSDSPAQFHVTLKLRELLLTSKVLISKSLIPSEEVILT</sequence>
<reference evidence="1 2" key="1">
    <citation type="journal article" date="2020" name="Genome Biol. Evol.">
        <title>Comparative genomics of Sclerotiniaceae.</title>
        <authorList>
            <person name="Valero Jimenez C.A."/>
            <person name="Steentjes M."/>
            <person name="Scholten O.E."/>
            <person name="Van Kan J.A.L."/>
        </authorList>
    </citation>
    <scope>NUCLEOTIDE SEQUENCE [LARGE SCALE GENOMIC DNA]</scope>
    <source>
        <strain evidence="1 2">B1</strain>
    </source>
</reference>
<evidence type="ECO:0000313" key="1">
    <source>
        <dbReference type="EMBL" id="KAF7915506.1"/>
    </source>
</evidence>
<keyword evidence="2" id="KW-1185">Reference proteome</keyword>
<gene>
    <name evidence="1" type="ORF">EAE98_011109</name>
</gene>
<dbReference type="GeneID" id="62237880"/>
<protein>
    <recommendedName>
        <fullName evidence="3">F-box domain-containing protein</fullName>
    </recommendedName>
</protein>
<accession>A0ABQ7I6V7</accession>
<organism evidence="1 2">
    <name type="scientific">Botrytis deweyae</name>
    <dbReference type="NCBI Taxonomy" id="2478750"/>
    <lineage>
        <taxon>Eukaryota</taxon>
        <taxon>Fungi</taxon>
        <taxon>Dikarya</taxon>
        <taxon>Ascomycota</taxon>
        <taxon>Pezizomycotina</taxon>
        <taxon>Leotiomycetes</taxon>
        <taxon>Helotiales</taxon>
        <taxon>Sclerotiniaceae</taxon>
        <taxon>Botrytis</taxon>
    </lineage>
</organism>
<dbReference type="Proteomes" id="UP000783213">
    <property type="component" value="Unassembled WGS sequence"/>
</dbReference>
<dbReference type="EMBL" id="RCSX01000044">
    <property type="protein sequence ID" value="KAF7915506.1"/>
    <property type="molecule type" value="Genomic_DNA"/>
</dbReference>
<name>A0ABQ7I6V7_9HELO</name>